<dbReference type="SUPFAM" id="SSF53474">
    <property type="entry name" value="alpha/beta-Hydrolases"/>
    <property type="match status" value="1"/>
</dbReference>
<reference evidence="2 3" key="1">
    <citation type="submission" date="2013-01" db="EMBL/GenBank/DDBJ databases">
        <authorList>
            <person name="Fiebig A."/>
            <person name="Goeker M."/>
            <person name="Klenk H.-P.P."/>
        </authorList>
    </citation>
    <scope>NUCLEOTIDE SEQUENCE [LARGE SCALE GENOMIC DNA]</scope>
    <source>
        <strain evidence="2 3">DSM 17069</strain>
    </source>
</reference>
<dbReference type="STRING" id="215743.ROSMUCSMR3_01131"/>
<dbReference type="PANTHER" id="PTHR11614">
    <property type="entry name" value="PHOSPHOLIPASE-RELATED"/>
    <property type="match status" value="1"/>
</dbReference>
<dbReference type="eggNOG" id="COG2267">
    <property type="taxonomic scope" value="Bacteria"/>
</dbReference>
<protein>
    <submittedName>
        <fullName evidence="2">Lysophospholipase</fullName>
        <ecNumber evidence="2">3.1.1.5</ecNumber>
    </submittedName>
</protein>
<dbReference type="AlphaFoldDB" id="A0A0A0HM66"/>
<dbReference type="Pfam" id="PF12146">
    <property type="entry name" value="Hydrolase_4"/>
    <property type="match status" value="1"/>
</dbReference>
<dbReference type="RefSeq" id="WP_037272723.1">
    <property type="nucleotide sequence ID" value="NZ_KN293979.1"/>
</dbReference>
<dbReference type="InterPro" id="IPR051044">
    <property type="entry name" value="MAG_DAG_Lipase"/>
</dbReference>
<dbReference type="EMBL" id="AONH01000010">
    <property type="protein sequence ID" value="KGM88275.1"/>
    <property type="molecule type" value="Genomic_DNA"/>
</dbReference>
<gene>
    <name evidence="2" type="ORF">rosmuc_01972</name>
</gene>
<dbReference type="InterPro" id="IPR029058">
    <property type="entry name" value="AB_hydrolase_fold"/>
</dbReference>
<dbReference type="InterPro" id="IPR022742">
    <property type="entry name" value="Hydrolase_4"/>
</dbReference>
<dbReference type="GO" id="GO:0004622">
    <property type="term" value="F:phosphatidylcholine lysophospholipase activity"/>
    <property type="evidence" value="ECO:0007669"/>
    <property type="project" value="UniProtKB-EC"/>
</dbReference>
<dbReference type="Gene3D" id="3.40.50.1820">
    <property type="entry name" value="alpha/beta hydrolase"/>
    <property type="match status" value="1"/>
</dbReference>
<sequence length="329" mass="36272">MHAAPLFDDVAQGPEGGTAWWISASDGVSLRVGLWNRDAKGGTVLLFPGRTEYIEKYGRAAAHFADCGYATLALDWRGQGLSDRLTTDSMAGHVHEFADYQRDVAAMVEAARRLDLPRPWHLLAHSMGGCIGLRAVMQGLDVQTCAFSSPMWGIHMAQALRPVAWSLSWGSRQLGMSHHYAPGTAGAHYVLEEPFETNKLTNDREMYEYMAQQLKAHPELGLGGPSLRWLHEALRETRILARAPSPSLPCLTILGSDEQIVDVPRVIDRMAHWPGGHLEMVPGGRHETLMDTPDTRGRLLRQLCDFYGGAWRASATDRASRASAVPQAR</sequence>
<name>A0A0A0HM66_9RHOB</name>
<dbReference type="Proteomes" id="UP000030021">
    <property type="component" value="Unassembled WGS sequence"/>
</dbReference>
<proteinExistence type="predicted"/>
<accession>A0A0A0HM66</accession>
<dbReference type="HOGENOM" id="CLU_026209_10_1_5"/>
<feature type="domain" description="Serine aminopeptidase S33" evidence="1">
    <location>
        <begin position="42"/>
        <end position="292"/>
    </location>
</feature>
<comment type="caution">
    <text evidence="2">The sequence shown here is derived from an EMBL/GenBank/DDBJ whole genome shotgun (WGS) entry which is preliminary data.</text>
</comment>
<organism evidence="2 3">
    <name type="scientific">Roseovarius mucosus DSM 17069</name>
    <dbReference type="NCBI Taxonomy" id="1288298"/>
    <lineage>
        <taxon>Bacteria</taxon>
        <taxon>Pseudomonadati</taxon>
        <taxon>Pseudomonadota</taxon>
        <taxon>Alphaproteobacteria</taxon>
        <taxon>Rhodobacterales</taxon>
        <taxon>Roseobacteraceae</taxon>
        <taxon>Roseovarius</taxon>
    </lineage>
</organism>
<dbReference type="EC" id="3.1.1.5" evidence="2"/>
<dbReference type="OrthoDB" id="9788260at2"/>
<keyword evidence="2" id="KW-0378">Hydrolase</keyword>
<evidence type="ECO:0000313" key="2">
    <source>
        <dbReference type="EMBL" id="KGM88275.1"/>
    </source>
</evidence>
<evidence type="ECO:0000313" key="3">
    <source>
        <dbReference type="Proteomes" id="UP000030021"/>
    </source>
</evidence>
<evidence type="ECO:0000259" key="1">
    <source>
        <dbReference type="Pfam" id="PF12146"/>
    </source>
</evidence>
<dbReference type="PATRIC" id="fig|1288298.3.peg.1987"/>